<gene>
    <name evidence="2" type="ORF">GCM10022271_24480</name>
</gene>
<dbReference type="SUPFAM" id="SSF56322">
    <property type="entry name" value="ADC synthase"/>
    <property type="match status" value="1"/>
</dbReference>
<dbReference type="InterPro" id="IPR015890">
    <property type="entry name" value="Chorismate_C"/>
</dbReference>
<dbReference type="InterPro" id="IPR005801">
    <property type="entry name" value="ADC_synthase"/>
</dbReference>
<dbReference type="RefSeq" id="WP_344730897.1">
    <property type="nucleotide sequence ID" value="NZ_BAABBI010000005.1"/>
</dbReference>
<feature type="domain" description="Chorismate-utilising enzyme C-terminal" evidence="1">
    <location>
        <begin position="98"/>
        <end position="362"/>
    </location>
</feature>
<dbReference type="EMBL" id="BAABBI010000005">
    <property type="protein sequence ID" value="GAA3791147.1"/>
    <property type="molecule type" value="Genomic_DNA"/>
</dbReference>
<evidence type="ECO:0000313" key="2">
    <source>
        <dbReference type="EMBL" id="GAA3791147.1"/>
    </source>
</evidence>
<comment type="caution">
    <text evidence="2">The sequence shown here is derived from an EMBL/GenBank/DDBJ whole genome shotgun (WGS) entry which is preliminary data.</text>
</comment>
<evidence type="ECO:0000259" key="1">
    <source>
        <dbReference type="Pfam" id="PF00425"/>
    </source>
</evidence>
<sequence length="371" mass="41771">MIISDFFDQLATHFNSELPFVGYRKPNEKKLQAFLQTSDELNTISDYTEKGFVMAPFNDEEPSVLIPLEQSKSISTLYSFDSSNELPEKTHNSDLSASEHIALVAKGVNIINKGSLDKVVISRKEVVSITETNPITIFKRLLQSYPTAFVYCWYHPKVGLWLGATPETLLSVANNRLSTMSLAGTQEYKDSLDVVWGNKEQVEQQFVTDYIVENLQDSLSNISVSEPETIKAGNLLHLKSTITGKINETGLKDIIKKLHPTPAVCGVPKQEAKAFLLQNEPYNRAFYTGFLGELNMTQKSTRNTNRRNVENNAYATVKTTTKLFVNLRCMQWFNNDTVHLYLGGGITKDSNPEAEWLETVAKARVMKKVLQ</sequence>
<dbReference type="Proteomes" id="UP001501456">
    <property type="component" value="Unassembled WGS sequence"/>
</dbReference>
<proteinExistence type="predicted"/>
<protein>
    <submittedName>
        <fullName evidence="2">Chorismate-binding protein</fullName>
    </submittedName>
</protein>
<dbReference type="Pfam" id="PF00425">
    <property type="entry name" value="Chorismate_bind"/>
    <property type="match status" value="1"/>
</dbReference>
<organism evidence="2 3">
    <name type="scientific">Corallibacter vietnamensis</name>
    <dbReference type="NCBI Taxonomy" id="904130"/>
    <lineage>
        <taxon>Bacteria</taxon>
        <taxon>Pseudomonadati</taxon>
        <taxon>Bacteroidota</taxon>
        <taxon>Flavobacteriia</taxon>
        <taxon>Flavobacteriales</taxon>
        <taxon>Flavobacteriaceae</taxon>
        <taxon>Corallibacter</taxon>
    </lineage>
</organism>
<dbReference type="PANTHER" id="PTHR42839:SF2">
    <property type="entry name" value="ISOCHORISMATE SYNTHASE ENTC"/>
    <property type="match status" value="1"/>
</dbReference>
<name>A0ABP7HEY8_9FLAO</name>
<dbReference type="Gene3D" id="3.60.120.10">
    <property type="entry name" value="Anthranilate synthase"/>
    <property type="match status" value="1"/>
</dbReference>
<reference evidence="3" key="1">
    <citation type="journal article" date="2019" name="Int. J. Syst. Evol. Microbiol.">
        <title>The Global Catalogue of Microorganisms (GCM) 10K type strain sequencing project: providing services to taxonomists for standard genome sequencing and annotation.</title>
        <authorList>
            <consortium name="The Broad Institute Genomics Platform"/>
            <consortium name="The Broad Institute Genome Sequencing Center for Infectious Disease"/>
            <person name="Wu L."/>
            <person name="Ma J."/>
        </authorList>
    </citation>
    <scope>NUCLEOTIDE SEQUENCE [LARGE SCALE GENOMIC DNA]</scope>
    <source>
        <strain evidence="3">JCM 17525</strain>
    </source>
</reference>
<dbReference type="PANTHER" id="PTHR42839">
    <property type="entry name" value="ISOCHORISMATE SYNTHASE ENTC"/>
    <property type="match status" value="1"/>
</dbReference>
<evidence type="ECO:0000313" key="3">
    <source>
        <dbReference type="Proteomes" id="UP001501456"/>
    </source>
</evidence>
<accession>A0ABP7HEY8</accession>
<keyword evidence="3" id="KW-1185">Reference proteome</keyword>